<evidence type="ECO:0000313" key="3">
    <source>
        <dbReference type="Proteomes" id="UP001183202"/>
    </source>
</evidence>
<dbReference type="Pfam" id="PF01047">
    <property type="entry name" value="MarR"/>
    <property type="match status" value="1"/>
</dbReference>
<dbReference type="InterPro" id="IPR036390">
    <property type="entry name" value="WH_DNA-bd_sf"/>
</dbReference>
<organism evidence="2 3">
    <name type="scientific">Pseudonocardia charpentierae</name>
    <dbReference type="NCBI Taxonomy" id="3075545"/>
    <lineage>
        <taxon>Bacteria</taxon>
        <taxon>Bacillati</taxon>
        <taxon>Actinomycetota</taxon>
        <taxon>Actinomycetes</taxon>
        <taxon>Pseudonocardiales</taxon>
        <taxon>Pseudonocardiaceae</taxon>
        <taxon>Pseudonocardia</taxon>
    </lineage>
</organism>
<evidence type="ECO:0000313" key="2">
    <source>
        <dbReference type="EMBL" id="MDT0348834.1"/>
    </source>
</evidence>
<name>A0ABU2N876_9PSEU</name>
<comment type="caution">
    <text evidence="2">The sequence shown here is derived from an EMBL/GenBank/DDBJ whole genome shotgun (WGS) entry which is preliminary data.</text>
</comment>
<sequence length="142" mass="15018">MDGDPAAETVPLEMLLPRVGAAVARRRRRLAARHGVTPTAVAVLTALDAGDSPSHRELAARIGLSPATITPVLDRLEAAGEIRRERDTGDRRVVRVRRTAAGAARLSGAAGREAWLPEPVPELEAAVRAWLLAVLAAAEADE</sequence>
<gene>
    <name evidence="2" type="ORF">RM445_04775</name>
</gene>
<dbReference type="EMBL" id="JAVREJ010000002">
    <property type="protein sequence ID" value="MDT0348834.1"/>
    <property type="molecule type" value="Genomic_DNA"/>
</dbReference>
<dbReference type="PROSITE" id="PS50995">
    <property type="entry name" value="HTH_MARR_2"/>
    <property type="match status" value="1"/>
</dbReference>
<dbReference type="Proteomes" id="UP001183202">
    <property type="component" value="Unassembled WGS sequence"/>
</dbReference>
<dbReference type="PRINTS" id="PR00598">
    <property type="entry name" value="HTHMARR"/>
</dbReference>
<proteinExistence type="predicted"/>
<protein>
    <submittedName>
        <fullName evidence="2">MarR family transcriptional regulator</fullName>
    </submittedName>
</protein>
<dbReference type="SMART" id="SM00347">
    <property type="entry name" value="HTH_MARR"/>
    <property type="match status" value="1"/>
</dbReference>
<dbReference type="PANTHER" id="PTHR33164:SF43">
    <property type="entry name" value="HTH-TYPE TRANSCRIPTIONAL REPRESSOR YETL"/>
    <property type="match status" value="1"/>
</dbReference>
<feature type="domain" description="HTH marR-type" evidence="1">
    <location>
        <begin position="9"/>
        <end position="142"/>
    </location>
</feature>
<dbReference type="SUPFAM" id="SSF46785">
    <property type="entry name" value="Winged helix' DNA-binding domain"/>
    <property type="match status" value="1"/>
</dbReference>
<keyword evidence="3" id="KW-1185">Reference proteome</keyword>
<dbReference type="Gene3D" id="1.10.10.10">
    <property type="entry name" value="Winged helix-like DNA-binding domain superfamily/Winged helix DNA-binding domain"/>
    <property type="match status" value="1"/>
</dbReference>
<dbReference type="InterPro" id="IPR036388">
    <property type="entry name" value="WH-like_DNA-bd_sf"/>
</dbReference>
<dbReference type="RefSeq" id="WP_311554765.1">
    <property type="nucleotide sequence ID" value="NZ_JAVREJ010000002.1"/>
</dbReference>
<dbReference type="InterPro" id="IPR039422">
    <property type="entry name" value="MarR/SlyA-like"/>
</dbReference>
<evidence type="ECO:0000259" key="1">
    <source>
        <dbReference type="PROSITE" id="PS50995"/>
    </source>
</evidence>
<dbReference type="InterPro" id="IPR000835">
    <property type="entry name" value="HTH_MarR-typ"/>
</dbReference>
<reference evidence="3" key="1">
    <citation type="submission" date="2023-07" db="EMBL/GenBank/DDBJ databases">
        <title>30 novel species of actinomycetes from the DSMZ collection.</title>
        <authorList>
            <person name="Nouioui I."/>
        </authorList>
    </citation>
    <scope>NUCLEOTIDE SEQUENCE [LARGE SCALE GENOMIC DNA]</scope>
    <source>
        <strain evidence="3">DSM 45834</strain>
    </source>
</reference>
<accession>A0ABU2N876</accession>
<dbReference type="PANTHER" id="PTHR33164">
    <property type="entry name" value="TRANSCRIPTIONAL REGULATOR, MARR FAMILY"/>
    <property type="match status" value="1"/>
</dbReference>